<gene>
    <name evidence="5" type="ORF">E3202_08050</name>
</gene>
<sequence length="229" mass="24841">MPQPSPDNPDNAVRTRQKAWIDAIRQASGHSYSRIARECGLAQTTVSRFMDDAQTTGALSARTEARISQRYGDPQAPAPHAPALPTTDAQTLSIPEYDVAASAGDGLMVPEMQHPSRYWTLPLEALHGIRASALGKLAILTVAGDSMLPDYAPGEKILVDTGDRRITHDGAFVLWNGAGLVVKMVQVIPGPRGTRRLRIISKNADYPPYELPPEDVVVSGRVAGKWVWK</sequence>
<reference evidence="5 6" key="1">
    <citation type="submission" date="2019-03" db="EMBL/GenBank/DDBJ databases">
        <title>The complete genome sequence of Neokomagataea sp. Jb2 NBRC113641.</title>
        <authorList>
            <person name="Chua K.-O."/>
            <person name="Chan K.-G."/>
            <person name="See-Too W.-S."/>
        </authorList>
    </citation>
    <scope>NUCLEOTIDE SEQUENCE [LARGE SCALE GENOMIC DNA]</scope>
    <source>
        <strain evidence="5 6">Jb2</strain>
    </source>
</reference>
<keyword evidence="2" id="KW-0238">DNA-binding</keyword>
<keyword evidence="1" id="KW-0805">Transcription regulation</keyword>
<dbReference type="Pfam" id="PF00717">
    <property type="entry name" value="Peptidase_S24"/>
    <property type="match status" value="1"/>
</dbReference>
<keyword evidence="3" id="KW-0804">Transcription</keyword>
<dbReference type="SUPFAM" id="SSF51306">
    <property type="entry name" value="LexA/Signal peptidase"/>
    <property type="match status" value="1"/>
</dbReference>
<keyword evidence="6" id="KW-1185">Reference proteome</keyword>
<evidence type="ECO:0000313" key="6">
    <source>
        <dbReference type="Proteomes" id="UP000315037"/>
    </source>
</evidence>
<organism evidence="5 6">
    <name type="scientific">Oecophyllibacter saccharovorans</name>
    <dbReference type="NCBI Taxonomy" id="2558360"/>
    <lineage>
        <taxon>Bacteria</taxon>
        <taxon>Pseudomonadati</taxon>
        <taxon>Pseudomonadota</taxon>
        <taxon>Alphaproteobacteria</taxon>
        <taxon>Acetobacterales</taxon>
        <taxon>Acetobacteraceae</taxon>
        <taxon>Oecophyllibacter</taxon>
    </lineage>
</organism>
<evidence type="ECO:0000313" key="5">
    <source>
        <dbReference type="EMBL" id="TPW34429.1"/>
    </source>
</evidence>
<proteinExistence type="predicted"/>
<accession>A0A506UM80</accession>
<dbReference type="Proteomes" id="UP000315037">
    <property type="component" value="Unassembled WGS sequence"/>
</dbReference>
<dbReference type="InterPro" id="IPR036286">
    <property type="entry name" value="LexA/Signal_pep-like_sf"/>
</dbReference>
<dbReference type="GO" id="GO:0003677">
    <property type="term" value="F:DNA binding"/>
    <property type="evidence" value="ECO:0007669"/>
    <property type="project" value="UniProtKB-KW"/>
</dbReference>
<dbReference type="InterPro" id="IPR039418">
    <property type="entry name" value="LexA-like"/>
</dbReference>
<dbReference type="Gene3D" id="2.10.109.10">
    <property type="entry name" value="Umud Fragment, subunit A"/>
    <property type="match status" value="1"/>
</dbReference>
<feature type="domain" description="Peptidase S24/S26A/S26B/S26C" evidence="4">
    <location>
        <begin position="109"/>
        <end position="222"/>
    </location>
</feature>
<evidence type="ECO:0000259" key="4">
    <source>
        <dbReference type="Pfam" id="PF00717"/>
    </source>
</evidence>
<evidence type="ECO:0000256" key="2">
    <source>
        <dbReference type="ARBA" id="ARBA00023125"/>
    </source>
</evidence>
<comment type="caution">
    <text evidence="5">The sequence shown here is derived from an EMBL/GenBank/DDBJ whole genome shotgun (WGS) entry which is preliminary data.</text>
</comment>
<dbReference type="RefSeq" id="WP_165601011.1">
    <property type="nucleotide sequence ID" value="NZ_SORZ01000002.1"/>
</dbReference>
<evidence type="ECO:0000256" key="3">
    <source>
        <dbReference type="ARBA" id="ARBA00023163"/>
    </source>
</evidence>
<dbReference type="AlphaFoldDB" id="A0A506UM80"/>
<dbReference type="PANTHER" id="PTHR40661:SF3">
    <property type="entry name" value="FELS-1 PROPHAGE TRANSCRIPTIONAL REGULATOR"/>
    <property type="match status" value="1"/>
</dbReference>
<protein>
    <submittedName>
        <fullName evidence="5">S24 family peptidase</fullName>
    </submittedName>
</protein>
<dbReference type="CDD" id="cd06529">
    <property type="entry name" value="S24_LexA-like"/>
    <property type="match status" value="1"/>
</dbReference>
<dbReference type="EMBL" id="SORZ01000002">
    <property type="protein sequence ID" value="TPW34429.1"/>
    <property type="molecule type" value="Genomic_DNA"/>
</dbReference>
<dbReference type="PANTHER" id="PTHR40661">
    <property type="match status" value="1"/>
</dbReference>
<dbReference type="InterPro" id="IPR015927">
    <property type="entry name" value="Peptidase_S24_S26A/B/C"/>
</dbReference>
<name>A0A506UM80_9PROT</name>
<evidence type="ECO:0000256" key="1">
    <source>
        <dbReference type="ARBA" id="ARBA00023015"/>
    </source>
</evidence>